<comment type="similarity">
    <text evidence="4 7">Belongs to the glucose-6-phosphate 1-epimerase family.</text>
</comment>
<name>A0A131Z7X8_RHIAP</name>
<dbReference type="AlphaFoldDB" id="A0A131Z7X8"/>
<comment type="catalytic activity">
    <reaction evidence="2">
        <text>alpha-D-galactose = beta-D-galactose</text>
        <dbReference type="Rhea" id="RHEA:28675"/>
        <dbReference type="ChEBI" id="CHEBI:27667"/>
        <dbReference type="ChEBI" id="CHEBI:28061"/>
        <dbReference type="EC" id="5.1.3.3"/>
    </reaction>
    <physiologicalReaction direction="right-to-left" evidence="2">
        <dbReference type="Rhea" id="RHEA:28677"/>
    </physiologicalReaction>
</comment>
<evidence type="ECO:0000256" key="3">
    <source>
        <dbReference type="ARBA" id="ARBA00004947"/>
    </source>
</evidence>
<dbReference type="CDD" id="cd09020">
    <property type="entry name" value="D-hex-6-P-epi_like"/>
    <property type="match status" value="1"/>
</dbReference>
<accession>A0A131Z7X8</accession>
<dbReference type="SUPFAM" id="SSF74650">
    <property type="entry name" value="Galactose mutarotase-like"/>
    <property type="match status" value="1"/>
</dbReference>
<keyword evidence="5 7" id="KW-0413">Isomerase</keyword>
<evidence type="ECO:0000256" key="7">
    <source>
        <dbReference type="PIRNR" id="PIRNR016020"/>
    </source>
</evidence>
<protein>
    <recommendedName>
        <fullName evidence="7">glucose-6-phosphate 1-epimerase</fullName>
        <ecNumber evidence="7">5.1.3.15</ecNumber>
    </recommendedName>
</protein>
<dbReference type="InterPro" id="IPR008183">
    <property type="entry name" value="Aldose_1/G6P_1-epimerase"/>
</dbReference>
<evidence type="ECO:0000256" key="6">
    <source>
        <dbReference type="ARBA" id="ARBA00045743"/>
    </source>
</evidence>
<dbReference type="EC" id="5.1.3.15" evidence="7"/>
<dbReference type="GO" id="GO:0006012">
    <property type="term" value="P:galactose metabolic process"/>
    <property type="evidence" value="ECO:0007669"/>
    <property type="project" value="UniProtKB-UniPathway"/>
</dbReference>
<dbReference type="GO" id="GO:0004034">
    <property type="term" value="F:aldose 1-epimerase activity"/>
    <property type="evidence" value="ECO:0007669"/>
    <property type="project" value="UniProtKB-EC"/>
</dbReference>
<dbReference type="GO" id="GO:0047938">
    <property type="term" value="F:glucose-6-phosphate 1-epimerase activity"/>
    <property type="evidence" value="ECO:0007669"/>
    <property type="project" value="UniProtKB-UniRule"/>
</dbReference>
<evidence type="ECO:0000313" key="9">
    <source>
        <dbReference type="EMBL" id="JAP86281.1"/>
    </source>
</evidence>
<comment type="pathway">
    <text evidence="3">Carbohydrate metabolism; galactose metabolism.</text>
</comment>
<evidence type="ECO:0000256" key="8">
    <source>
        <dbReference type="PIRSR" id="PIRSR016020-1"/>
    </source>
</evidence>
<dbReference type="PIRSF" id="PIRSF016020">
    <property type="entry name" value="PHexose_mutarotase"/>
    <property type="match status" value="1"/>
</dbReference>
<dbReference type="InterPro" id="IPR025532">
    <property type="entry name" value="G6P_1-epimerase"/>
</dbReference>
<comment type="catalytic activity">
    <reaction evidence="1">
        <text>alpha-D-glucose 6-phosphate = beta-D-glucose 6-phosphate</text>
        <dbReference type="Rhea" id="RHEA:16249"/>
        <dbReference type="ChEBI" id="CHEBI:58225"/>
        <dbReference type="ChEBI" id="CHEBI:58247"/>
        <dbReference type="EC" id="5.1.3.15"/>
    </reaction>
</comment>
<feature type="active site" evidence="8">
    <location>
        <position position="251"/>
    </location>
</feature>
<sequence>MYNSISLSQGDDSIELVPFGATLTSWKVDGQEMLFLSKKSLQDGKSPIRGGIPLVFPNFGAWDLGPHHGFAHTSFWSVQPSDVTSMQGENGSKAIVLSLKDNDYTHSIWNHGFRLVYRIELQKAKLRLELTVENTGTDMFEFTTLMHPYWRMADVRKCTLSGCHGALYADKTKDFCESREEQECVTVSQWTDNIYKSTERVHMLTAVGAGKTLKIEKENLPDTVVWNPWAKIASELEDLDAEEYLHMLCVEPGHVAQPVRLEPSQHFRAACTFTACDG</sequence>
<evidence type="ECO:0000256" key="1">
    <source>
        <dbReference type="ARBA" id="ARBA00001096"/>
    </source>
</evidence>
<evidence type="ECO:0000256" key="4">
    <source>
        <dbReference type="ARBA" id="ARBA00005866"/>
    </source>
</evidence>
<dbReference type="InterPro" id="IPR014718">
    <property type="entry name" value="GH-type_carb-bd"/>
</dbReference>
<proteinExistence type="inferred from homology"/>
<reference evidence="9" key="1">
    <citation type="journal article" date="2016" name="Ticks Tick Borne Dis.">
        <title>De novo assembly and annotation of the salivary gland transcriptome of Rhipicephalus appendiculatus male and female ticks during blood feeding.</title>
        <authorList>
            <person name="de Castro M.H."/>
            <person name="de Klerk D."/>
            <person name="Pienaar R."/>
            <person name="Latif A.A."/>
            <person name="Rees D.J."/>
            <person name="Mans B.J."/>
        </authorList>
    </citation>
    <scope>NUCLEOTIDE SEQUENCE</scope>
    <source>
        <tissue evidence="9">Salivary glands</tissue>
    </source>
</reference>
<dbReference type="UniPathway" id="UPA00214"/>
<dbReference type="PANTHER" id="PTHR11122:SF13">
    <property type="entry name" value="GLUCOSE-6-PHOSPHATE 1-EPIMERASE"/>
    <property type="match status" value="1"/>
</dbReference>
<evidence type="ECO:0000256" key="2">
    <source>
        <dbReference type="ARBA" id="ARBA00001712"/>
    </source>
</evidence>
<dbReference type="GO" id="GO:0030246">
    <property type="term" value="F:carbohydrate binding"/>
    <property type="evidence" value="ECO:0007669"/>
    <property type="project" value="UniProtKB-UniRule"/>
</dbReference>
<dbReference type="Gene3D" id="2.70.98.10">
    <property type="match status" value="1"/>
</dbReference>
<feature type="active site" evidence="8">
    <location>
        <position position="147"/>
    </location>
</feature>
<dbReference type="InterPro" id="IPR011013">
    <property type="entry name" value="Gal_mutarotase_sf_dom"/>
</dbReference>
<dbReference type="PANTHER" id="PTHR11122">
    <property type="entry name" value="APOSPORY-ASSOCIATED PROTEIN C-RELATED"/>
    <property type="match status" value="1"/>
</dbReference>
<dbReference type="EMBL" id="GEDV01002276">
    <property type="protein sequence ID" value="JAP86281.1"/>
    <property type="molecule type" value="Transcribed_RNA"/>
</dbReference>
<organism evidence="9">
    <name type="scientific">Rhipicephalus appendiculatus</name>
    <name type="common">Brown ear tick</name>
    <dbReference type="NCBI Taxonomy" id="34631"/>
    <lineage>
        <taxon>Eukaryota</taxon>
        <taxon>Metazoa</taxon>
        <taxon>Ecdysozoa</taxon>
        <taxon>Arthropoda</taxon>
        <taxon>Chelicerata</taxon>
        <taxon>Arachnida</taxon>
        <taxon>Acari</taxon>
        <taxon>Parasitiformes</taxon>
        <taxon>Ixodida</taxon>
        <taxon>Ixodoidea</taxon>
        <taxon>Ixodidae</taxon>
        <taxon>Rhipicephalinae</taxon>
        <taxon>Rhipicephalus</taxon>
        <taxon>Rhipicephalus</taxon>
    </lineage>
</organism>
<evidence type="ECO:0000256" key="5">
    <source>
        <dbReference type="ARBA" id="ARBA00023235"/>
    </source>
</evidence>
<comment type="function">
    <text evidence="6">Mutarotase that catalyzes the interconversion of beta-D-galactose and alpha-D-galactose during galactose metabolism. Beta-D-galactose is metabolized in the liver into glucose 1-phosphate, the primary metabolic fuel, by the action of four enzymes that constitute the Leloir pathway: GALM, GALK1 (galactokinase), GALT (galactose-1-phosphate uridylyltransferase) and GALE (UDP-galactose-4'-epimerase). Involved in the maintenance of the equilibrium between the beta- and alpha-anomers of galactose, therefore ensuring a sufficient supply of the alpha-anomer for GALK1. Also active on D-glucose although shows a preference for galactose over glucose.</text>
</comment>
<dbReference type="Pfam" id="PF01263">
    <property type="entry name" value="Aldose_epim"/>
    <property type="match status" value="1"/>
</dbReference>
<dbReference type="GO" id="GO:0005737">
    <property type="term" value="C:cytoplasm"/>
    <property type="evidence" value="ECO:0007669"/>
    <property type="project" value="TreeGrafter"/>
</dbReference>